<dbReference type="SUPFAM" id="SSF53335">
    <property type="entry name" value="S-adenosyl-L-methionine-dependent methyltransferases"/>
    <property type="match status" value="1"/>
</dbReference>
<dbReference type="InterPro" id="IPR036291">
    <property type="entry name" value="NAD(P)-bd_dom_sf"/>
</dbReference>
<dbReference type="PROSITE" id="PS50075">
    <property type="entry name" value="CARRIER"/>
    <property type="match status" value="1"/>
</dbReference>
<dbReference type="Pfam" id="PF02801">
    <property type="entry name" value="Ketoacyl-synt_C"/>
    <property type="match status" value="1"/>
</dbReference>
<keyword evidence="3" id="KW-0597">Phosphoprotein</keyword>
<accession>A0ABR4K6I1</accession>
<dbReference type="PROSITE" id="PS52004">
    <property type="entry name" value="KS3_2"/>
    <property type="match status" value="1"/>
</dbReference>
<evidence type="ECO:0000256" key="9">
    <source>
        <dbReference type="SAM" id="MobiDB-lite"/>
    </source>
</evidence>
<feature type="domain" description="PKS/mFAS DH" evidence="12">
    <location>
        <begin position="1267"/>
        <end position="1592"/>
    </location>
</feature>
<dbReference type="InterPro" id="IPR050091">
    <property type="entry name" value="PKS_NRPS_Biosynth_Enz"/>
</dbReference>
<dbReference type="PANTHER" id="PTHR43775:SF14">
    <property type="entry name" value="ITERATIVE POLYKETIDE SYNTHASE AFOE-RELATED"/>
    <property type="match status" value="1"/>
</dbReference>
<evidence type="ECO:0000313" key="13">
    <source>
        <dbReference type="EMBL" id="KAL2847834.1"/>
    </source>
</evidence>
<dbReference type="SMART" id="SM00825">
    <property type="entry name" value="PKS_KS"/>
    <property type="match status" value="1"/>
</dbReference>
<keyword evidence="2" id="KW-0596">Phosphopantetheine</keyword>
<evidence type="ECO:0000313" key="14">
    <source>
        <dbReference type="Proteomes" id="UP001610446"/>
    </source>
</evidence>
<evidence type="ECO:0000259" key="12">
    <source>
        <dbReference type="PROSITE" id="PS52019"/>
    </source>
</evidence>
<dbReference type="InterPro" id="IPR020841">
    <property type="entry name" value="PKS_Beta-ketoAc_synthase_dom"/>
</dbReference>
<dbReference type="InterPro" id="IPR029063">
    <property type="entry name" value="SAM-dependent_MTases_sf"/>
</dbReference>
<dbReference type="Pfam" id="PF00109">
    <property type="entry name" value="ketoacyl-synt"/>
    <property type="match status" value="1"/>
</dbReference>
<dbReference type="Gene3D" id="3.40.50.150">
    <property type="entry name" value="Vaccinia Virus protein VP39"/>
    <property type="match status" value="1"/>
</dbReference>
<dbReference type="SUPFAM" id="SSF47336">
    <property type="entry name" value="ACP-like"/>
    <property type="match status" value="1"/>
</dbReference>
<organism evidence="13 14">
    <name type="scientific">Aspergillus pseudoustus</name>
    <dbReference type="NCBI Taxonomy" id="1810923"/>
    <lineage>
        <taxon>Eukaryota</taxon>
        <taxon>Fungi</taxon>
        <taxon>Dikarya</taxon>
        <taxon>Ascomycota</taxon>
        <taxon>Pezizomycotina</taxon>
        <taxon>Eurotiomycetes</taxon>
        <taxon>Eurotiomycetidae</taxon>
        <taxon>Eurotiales</taxon>
        <taxon>Aspergillaceae</taxon>
        <taxon>Aspergillus</taxon>
        <taxon>Aspergillus subgen. Nidulantes</taxon>
    </lineage>
</organism>
<protein>
    <submittedName>
        <fullName evidence="13">Polyketide synthase</fullName>
    </submittedName>
</protein>
<dbReference type="PROSITE" id="PS00012">
    <property type="entry name" value="PHOSPHOPANTETHEINE"/>
    <property type="match status" value="1"/>
</dbReference>
<evidence type="ECO:0000256" key="6">
    <source>
        <dbReference type="ARBA" id="ARBA00023268"/>
    </source>
</evidence>
<dbReference type="Gene3D" id="3.10.129.110">
    <property type="entry name" value="Polyketide synthase dehydratase"/>
    <property type="match status" value="1"/>
</dbReference>
<evidence type="ECO:0000256" key="2">
    <source>
        <dbReference type="ARBA" id="ARBA00022450"/>
    </source>
</evidence>
<dbReference type="Gene3D" id="3.30.70.3290">
    <property type="match status" value="1"/>
</dbReference>
<dbReference type="Gene3D" id="1.10.1200.10">
    <property type="entry name" value="ACP-like"/>
    <property type="match status" value="1"/>
</dbReference>
<sequence length="2587" mass="280825">MTSAQPRLLVFGPQAKAWTERNFSDLRAAILSSPNRLQWALEVIAELPSLWDDVSGKIPALQFSDASARLEELRTYFTTDEHPVPSAPVSNLILTPLVVLLHLTQFAQTNFLDTMQEQRDSTTLGLCTGLLSALAVSASSKQEDLDKWGPVAVRLGLMVGGVVDSDDMKDEAQSVTVTWSPGETTDKLHTVLEQNVQRYISVLFDDKRATVTTAKSDSITLVNQLKAAGLSVGDVRLKGRFHSIRHEHVASQVIGYCSDHPGLQLPLLSELAHPTLVPSDVGSSDAGKLHVIALQAILTHQAMWYESFAQACSVILQSTEGRIACFGPERCVPPSLLPELKARLVPLNEIKPGQLGSRDTHIAVIGMAVRVPGAADIDQFSSLLREGRSQHTEVPSSRFRMDTHWRPHDPAKRRWYGNFLDDVDSFDHRFFKKTPREAASMDPQHRLILETAYQALEQAGYFRHRETPDRHIGCFLGVGLVDYENNIACHPANAYSATGNLKSFAAGRISHYFGWTGPALTLDTACSSSAVAVHQACRAILHGECSTALAGAVNLMTSPDWFHNLAGASFLSPTGQCKPFDRDADGYCRGEAVGALVLKSYSAAVADNDQILGVIAASEVFQNENCTPITVPNAISLSALFRTVVKQAGLEPAQISVVEAHGTGTPVGDPAEYDSIRQVFATGTGSSRVVSLGSVKGLVGHGEPASGMTALIKILLMAREGFIPPQPSHKALNPAIEAHDQIEIATALKPWTAEPRVALINNYGASGSNASLVVMQAPVPHRTRFASGYMEAGCKHPFWLSALDQASVRRYASRLRQFIARNDDATDRLGAMSFALSRQSNRTLTHAAIFSASSMNDLDAKLSAIEQGSANPAVVAVKDPRPVILCFGGQISTFVGLDRAVYERISILRHHLDTCNKAALQLGLPPIYPAIFQQSPVESIVQLQTMLFSLQYSCGRTWIDCGVDVAAVVGHSFGELSALCVAGGLGLREGLRMVSGRALLIEDAWPSDRGQMMAVEGDLHAVQQVLGAANKSTADGASPASIACFNGPRTFTLAGSTQSLEKVSELLKDPQYNSSIRGKKLDVTNAFHSALVDPLIPGLKDLSRSLDFRHATTIPWERAVDADISKPPGEDYIAEHMRGPVHFMAAVQRLAKRYPAAVWLEAGSRSTVTSLASRALGLDVRQASHFQAVDITTDGALQSLVEATTSLWGQGIPVDFWPHHATQTYEYPLELLPSYQFEHCPHWLELKMPEVPAIVAPKESQPAANTSDRLWSLVQHPNAPAQGARFQIHTNSTEYQDLLAGHVVVQTGSICPSIFQIEFVIDALTSLRPEFQQGSFRPQLLGMQSHGPMGTSQTAAVWLDVQPVDVKQLTWHFHIGSESSARPSAKLTPHASGRIVFVPANEEQTQAELQRFERLVTHSRCRRLLDGNGVDEAMQGRSIYKTFADIVTYSSGFKGLRKIVSAVSSGSDSSLCSAGQVDRLRSSSSSVSGSRYVDTGLLDAFCQVAGIYINCLNDVPADEMYISDRIERWIRTSLLHGPDGLRPESFDVFAVSQRTSDREILSDVYVFEPSRGIIVEAILGIHYQRLPRATMRQIVARVNGLSVDAPSTTAKSVGNNDAQKTEKTTVGQTTAATQLTPPSTPPSSTGDPAATAAYKPDIFNQVRTLLCDLSGMDAEEIQDSTGLGDIGIDSLMGMEVAREVESTFNCSLDVSELENLTDVASLLRCIEGALGYSTESNAQANEAPEPAPAVPIAVPNGVHGAQDIPAVNGNGTDNAVSIQAAMETFAAIKKATDGYLEDYGLAEYSVKVLPKSTELCIVHILDAFDTLACSIRKASPGETLSRIPHLPRHTQFVDFVYNLLGKEGLVQVEGAQITRTKNPCPTTPAAQLVQELLADGSKHSFDHQLTWLVGQRLADCLVGKADGVHLIFGSPEGREAATGMYSQSPINLPWIKQMEAFLLEYVSRLDSKSGPIRILEMGAGTGGTTAVMAPVLASLGVELVYTATDLSSSLVAGLRKRFKKYPFMAFKTCNIEDTPPQDLLRTQHIVLATNCVHATQDLVRSTTNILQMLRPRDGLLMMLEMTEPLPWVDLVFGLVEGWWLFNDGRQHALAPPEVWERTLLQAGYGAVDWTDGNRPEAAIQRVILAMASPNSPRYNPSPALPPSTSADTARQATIDAYVERFTAGFHIPAATPDQGMCKLGADIGIGVLVTGATGSLGSHLVAHLAQLPEIKTVVCLNRPRGSSATADTRQKDAFQARGILLSPQALDKIHAFQADTSKPRLGLSAADYQYILQHVTHIVHNAWPMSLTRVIHDFTPQFQTLRNLLDLAAQMAARHAQPRSQQQHQKLRAPIAFQFISSIATVGQFSRRTGQTRVPETRMTAAAGLCTGYSEAKLVCEHMLDATLHRFPSQFRAMAVRIGQIAGSTVSAHWNPVEHLAFILKSAQALQCLPRLEGTLSWCPVDTVAATLSDLVLHPHSKPVYHIENPARQPWAPMLQNLSETLPAPQLAPFTEWTQKVRQFPGSLEQNPAARLVDFLEEHFVAMSCGTLILDTSQAKGHSDTLKKSIPVGEGLVSAYVARWREIGFLN</sequence>
<dbReference type="InterPro" id="IPR032088">
    <property type="entry name" value="SAT"/>
</dbReference>
<comment type="pathway">
    <text evidence="1">Secondary metabolite biosynthesis.</text>
</comment>
<evidence type="ECO:0000259" key="11">
    <source>
        <dbReference type="PROSITE" id="PS52004"/>
    </source>
</evidence>
<reference evidence="13 14" key="1">
    <citation type="submission" date="2024-07" db="EMBL/GenBank/DDBJ databases">
        <title>Section-level genome sequencing and comparative genomics of Aspergillus sections Usti and Cavernicolus.</title>
        <authorList>
            <consortium name="Lawrence Berkeley National Laboratory"/>
            <person name="Nybo J.L."/>
            <person name="Vesth T.C."/>
            <person name="Theobald S."/>
            <person name="Frisvad J.C."/>
            <person name="Larsen T.O."/>
            <person name="Kjaerboelling I."/>
            <person name="Rothschild-Mancinelli K."/>
            <person name="Lyhne E.K."/>
            <person name="Kogle M.E."/>
            <person name="Barry K."/>
            <person name="Clum A."/>
            <person name="Na H."/>
            <person name="Ledsgaard L."/>
            <person name="Lin J."/>
            <person name="Lipzen A."/>
            <person name="Kuo A."/>
            <person name="Riley R."/>
            <person name="Mondo S."/>
            <person name="Labutti K."/>
            <person name="Haridas S."/>
            <person name="Pangalinan J."/>
            <person name="Salamov A.A."/>
            <person name="Simmons B.A."/>
            <person name="Magnuson J.K."/>
            <person name="Chen J."/>
            <person name="Drula E."/>
            <person name="Henrissat B."/>
            <person name="Wiebenga A."/>
            <person name="Lubbers R.J."/>
            <person name="Gomes A.C."/>
            <person name="Makela M.R."/>
            <person name="Stajich J."/>
            <person name="Grigoriev I.V."/>
            <person name="Mortensen U.H."/>
            <person name="De Vries R.P."/>
            <person name="Baker S.E."/>
            <person name="Andersen M.R."/>
        </authorList>
    </citation>
    <scope>NUCLEOTIDE SEQUENCE [LARGE SCALE GENOMIC DNA]</scope>
    <source>
        <strain evidence="13 14">CBS 123904</strain>
    </source>
</reference>
<feature type="domain" description="Ketosynthase family 3 (KS3)" evidence="11">
    <location>
        <begin position="359"/>
        <end position="776"/>
    </location>
</feature>
<feature type="region of interest" description="Disordered" evidence="9">
    <location>
        <begin position="1606"/>
        <end position="1651"/>
    </location>
</feature>
<dbReference type="SMART" id="SM00823">
    <property type="entry name" value="PKS_PP"/>
    <property type="match status" value="1"/>
</dbReference>
<dbReference type="SUPFAM" id="SSF53901">
    <property type="entry name" value="Thiolase-like"/>
    <property type="match status" value="1"/>
</dbReference>
<dbReference type="InterPro" id="IPR013217">
    <property type="entry name" value="Methyltransf_12"/>
</dbReference>
<feature type="active site" description="Proton donor; for dehydratase activity" evidence="8">
    <location>
        <position position="1499"/>
    </location>
</feature>
<dbReference type="Pfam" id="PF00550">
    <property type="entry name" value="PP-binding"/>
    <property type="match status" value="1"/>
</dbReference>
<dbReference type="InterPro" id="IPR036736">
    <property type="entry name" value="ACP-like_sf"/>
</dbReference>
<dbReference type="InterPro" id="IPR016036">
    <property type="entry name" value="Malonyl_transacylase_ACP-bd"/>
</dbReference>
<keyword evidence="5" id="KW-0521">NADP</keyword>
<feature type="region of interest" description="N-terminal hotdog fold" evidence="8">
    <location>
        <begin position="1267"/>
        <end position="1402"/>
    </location>
</feature>
<keyword evidence="7" id="KW-0012">Acyltransferase</keyword>
<keyword evidence="4" id="KW-0808">Transferase</keyword>
<dbReference type="InterPro" id="IPR014043">
    <property type="entry name" value="Acyl_transferase_dom"/>
</dbReference>
<dbReference type="InterPro" id="IPR018201">
    <property type="entry name" value="Ketoacyl_synth_AS"/>
</dbReference>
<evidence type="ECO:0000259" key="10">
    <source>
        <dbReference type="PROSITE" id="PS50075"/>
    </source>
</evidence>
<dbReference type="Pfam" id="PF16073">
    <property type="entry name" value="SAT"/>
    <property type="match status" value="1"/>
</dbReference>
<dbReference type="SMART" id="SM00827">
    <property type="entry name" value="PKS_AT"/>
    <property type="match status" value="1"/>
</dbReference>
<dbReference type="CDD" id="cd02440">
    <property type="entry name" value="AdoMet_MTases"/>
    <property type="match status" value="1"/>
</dbReference>
<keyword evidence="6" id="KW-0511">Multifunctional enzyme</keyword>
<dbReference type="InterPro" id="IPR041068">
    <property type="entry name" value="HTH_51"/>
</dbReference>
<name>A0ABR4K6I1_9EURO</name>
<evidence type="ECO:0000256" key="4">
    <source>
        <dbReference type="ARBA" id="ARBA00022679"/>
    </source>
</evidence>
<dbReference type="InterPro" id="IPR009081">
    <property type="entry name" value="PP-bd_ACP"/>
</dbReference>
<feature type="compositionally biased region" description="Polar residues" evidence="9">
    <location>
        <begin position="1606"/>
        <end position="1628"/>
    </location>
</feature>
<dbReference type="InterPro" id="IPR001227">
    <property type="entry name" value="Ac_transferase_dom_sf"/>
</dbReference>
<proteinExistence type="predicted"/>
<dbReference type="PROSITE" id="PS00606">
    <property type="entry name" value="KS3_1"/>
    <property type="match status" value="1"/>
</dbReference>
<evidence type="ECO:0000256" key="7">
    <source>
        <dbReference type="ARBA" id="ARBA00023315"/>
    </source>
</evidence>
<dbReference type="InterPro" id="IPR013120">
    <property type="entry name" value="FAR_NAD-bd"/>
</dbReference>
<dbReference type="PANTHER" id="PTHR43775">
    <property type="entry name" value="FATTY ACID SYNTHASE"/>
    <property type="match status" value="1"/>
</dbReference>
<dbReference type="SUPFAM" id="SSF55048">
    <property type="entry name" value="Probable ACP-binding domain of malonyl-CoA ACP transacylase"/>
    <property type="match status" value="1"/>
</dbReference>
<dbReference type="InterPro" id="IPR049900">
    <property type="entry name" value="PKS_mFAS_DH"/>
</dbReference>
<dbReference type="Pfam" id="PF07993">
    <property type="entry name" value="NAD_binding_4"/>
    <property type="match status" value="1"/>
</dbReference>
<evidence type="ECO:0000256" key="1">
    <source>
        <dbReference type="ARBA" id="ARBA00005179"/>
    </source>
</evidence>
<dbReference type="InterPro" id="IPR014031">
    <property type="entry name" value="Ketoacyl_synth_C"/>
</dbReference>
<dbReference type="Proteomes" id="UP001610446">
    <property type="component" value="Unassembled WGS sequence"/>
</dbReference>
<dbReference type="InterPro" id="IPR016035">
    <property type="entry name" value="Acyl_Trfase/lysoPLipase"/>
</dbReference>
<keyword evidence="14" id="KW-1185">Reference proteome</keyword>
<dbReference type="Pfam" id="PF00698">
    <property type="entry name" value="Acyl_transf_1"/>
    <property type="match status" value="1"/>
</dbReference>
<evidence type="ECO:0000256" key="5">
    <source>
        <dbReference type="ARBA" id="ARBA00022857"/>
    </source>
</evidence>
<dbReference type="PROSITE" id="PS52019">
    <property type="entry name" value="PKS_MFAS_DH"/>
    <property type="match status" value="1"/>
</dbReference>
<dbReference type="SUPFAM" id="SSF51735">
    <property type="entry name" value="NAD(P)-binding Rossmann-fold domains"/>
    <property type="match status" value="1"/>
</dbReference>
<dbReference type="Gene3D" id="3.40.366.10">
    <property type="entry name" value="Malonyl-Coenzyme A Acyl Carrier Protein, domain 2"/>
    <property type="match status" value="2"/>
</dbReference>
<dbReference type="InterPro" id="IPR006162">
    <property type="entry name" value="Ppantetheine_attach_site"/>
</dbReference>
<dbReference type="InterPro" id="IPR016039">
    <property type="entry name" value="Thiolase-like"/>
</dbReference>
<dbReference type="Pfam" id="PF08242">
    <property type="entry name" value="Methyltransf_12"/>
    <property type="match status" value="1"/>
</dbReference>
<dbReference type="CDD" id="cd00833">
    <property type="entry name" value="PKS"/>
    <property type="match status" value="1"/>
</dbReference>
<dbReference type="InterPro" id="IPR014030">
    <property type="entry name" value="Ketoacyl_synth_N"/>
</dbReference>
<dbReference type="Gene3D" id="3.40.50.720">
    <property type="entry name" value="NAD(P)-binding Rossmann-like Domain"/>
    <property type="match status" value="1"/>
</dbReference>
<dbReference type="InterPro" id="IPR042104">
    <property type="entry name" value="PKS_dehydratase_sf"/>
</dbReference>
<dbReference type="InterPro" id="IPR020806">
    <property type="entry name" value="PKS_PP-bd"/>
</dbReference>
<gene>
    <name evidence="13" type="ORF">BJY01DRAFT_246601</name>
</gene>
<feature type="compositionally biased region" description="Low complexity" evidence="9">
    <location>
        <begin position="1629"/>
        <end position="1651"/>
    </location>
</feature>
<feature type="domain" description="Carrier" evidence="10">
    <location>
        <begin position="1656"/>
        <end position="1730"/>
    </location>
</feature>
<feature type="region of interest" description="C-terminal hotdog fold" evidence="8">
    <location>
        <begin position="1429"/>
        <end position="1592"/>
    </location>
</feature>
<evidence type="ECO:0000256" key="8">
    <source>
        <dbReference type="PROSITE-ProRule" id="PRU01363"/>
    </source>
</evidence>
<feature type="active site" description="Proton acceptor; for dehydratase activity" evidence="8">
    <location>
        <position position="1302"/>
    </location>
</feature>
<dbReference type="EMBL" id="JBFXLU010000053">
    <property type="protein sequence ID" value="KAL2847834.1"/>
    <property type="molecule type" value="Genomic_DNA"/>
</dbReference>
<dbReference type="Gene3D" id="3.40.47.10">
    <property type="match status" value="1"/>
</dbReference>
<dbReference type="SUPFAM" id="SSF52151">
    <property type="entry name" value="FabD/lysophospholipase-like"/>
    <property type="match status" value="1"/>
</dbReference>
<comment type="caution">
    <text evidence="13">The sequence shown here is derived from an EMBL/GenBank/DDBJ whole genome shotgun (WGS) entry which is preliminary data.</text>
</comment>
<evidence type="ECO:0000256" key="3">
    <source>
        <dbReference type="ARBA" id="ARBA00022553"/>
    </source>
</evidence>
<dbReference type="Pfam" id="PF18558">
    <property type="entry name" value="HTH_51"/>
    <property type="match status" value="1"/>
</dbReference>